<reference evidence="2" key="1">
    <citation type="submission" date="2018-11" db="EMBL/GenBank/DDBJ databases">
        <authorList>
            <consortium name="Pathogen Informatics"/>
        </authorList>
    </citation>
    <scope>NUCLEOTIDE SEQUENCE</scope>
</reference>
<keyword evidence="3" id="KW-1185">Reference proteome</keyword>
<dbReference type="EMBL" id="CAAALY010245696">
    <property type="protein sequence ID" value="VEL33386.1"/>
    <property type="molecule type" value="Genomic_DNA"/>
</dbReference>
<comment type="caution">
    <text evidence="2">The sequence shown here is derived from an EMBL/GenBank/DDBJ whole genome shotgun (WGS) entry which is preliminary data.</text>
</comment>
<sequence>MDYLALIEERINLLLLVRQFIAANDPEAPYVAKTILIGNNLTPVPGPIQPIMPPNLQEDFDELTEIHIIKPFSREELHQRVVSLVLKKERDSRAVGGQSISFKESGLAGKPCPSGGTGGRSTGGQGLSALGSVTAGTMSGLSQA</sequence>
<protein>
    <submittedName>
        <fullName evidence="2">Uncharacterized protein</fullName>
    </submittedName>
</protein>
<evidence type="ECO:0000313" key="3">
    <source>
        <dbReference type="Proteomes" id="UP000784294"/>
    </source>
</evidence>
<evidence type="ECO:0000313" key="2">
    <source>
        <dbReference type="EMBL" id="VEL33386.1"/>
    </source>
</evidence>
<feature type="compositionally biased region" description="Gly residues" evidence="1">
    <location>
        <begin position="115"/>
        <end position="126"/>
    </location>
</feature>
<name>A0A448XCG7_9PLAT</name>
<accession>A0A448XCG7</accession>
<gene>
    <name evidence="2" type="ORF">PXEA_LOCUS26826</name>
</gene>
<organism evidence="2 3">
    <name type="scientific">Protopolystoma xenopodis</name>
    <dbReference type="NCBI Taxonomy" id="117903"/>
    <lineage>
        <taxon>Eukaryota</taxon>
        <taxon>Metazoa</taxon>
        <taxon>Spiralia</taxon>
        <taxon>Lophotrochozoa</taxon>
        <taxon>Platyhelminthes</taxon>
        <taxon>Monogenea</taxon>
        <taxon>Polyopisthocotylea</taxon>
        <taxon>Polystomatidea</taxon>
        <taxon>Polystomatidae</taxon>
        <taxon>Protopolystoma</taxon>
    </lineage>
</organism>
<feature type="compositionally biased region" description="Polar residues" evidence="1">
    <location>
        <begin position="134"/>
        <end position="144"/>
    </location>
</feature>
<dbReference type="Proteomes" id="UP000784294">
    <property type="component" value="Unassembled WGS sequence"/>
</dbReference>
<dbReference type="AlphaFoldDB" id="A0A448XCG7"/>
<proteinExistence type="predicted"/>
<dbReference type="OrthoDB" id="6283519at2759"/>
<evidence type="ECO:0000256" key="1">
    <source>
        <dbReference type="SAM" id="MobiDB-lite"/>
    </source>
</evidence>
<feature type="region of interest" description="Disordered" evidence="1">
    <location>
        <begin position="95"/>
        <end position="144"/>
    </location>
</feature>